<sequence length="102" mass="11351">MFAMYIISGLTGFIGLNSIAVLCNLVMGLALIFLCTWAYVKYSGEFREIGTVIDQIAETLWEQVLKPLGDNLMEENIRQSVTNSIKAGLTDQVSHHARLKTD</sequence>
<name>B7ZA64_HUMAN</name>
<evidence type="ECO:0000313" key="2">
    <source>
        <dbReference type="EMBL" id="BAH14550.1"/>
    </source>
</evidence>
<proteinExistence type="evidence at transcript level"/>
<keyword evidence="1" id="KW-0472">Membrane</keyword>
<organism evidence="2">
    <name type="scientific">Homo sapiens</name>
    <name type="common">Human</name>
    <dbReference type="NCBI Taxonomy" id="9606"/>
    <lineage>
        <taxon>Eukaryota</taxon>
        <taxon>Metazoa</taxon>
        <taxon>Chordata</taxon>
        <taxon>Craniata</taxon>
        <taxon>Vertebrata</taxon>
        <taxon>Euteleostomi</taxon>
        <taxon>Mammalia</taxon>
        <taxon>Eutheria</taxon>
        <taxon>Euarchontoglires</taxon>
        <taxon>Primates</taxon>
        <taxon>Haplorrhini</taxon>
        <taxon>Catarrhini</taxon>
        <taxon>Hominidae</taxon>
        <taxon>Homo</taxon>
    </lineage>
</organism>
<evidence type="ECO:0000256" key="1">
    <source>
        <dbReference type="SAM" id="Phobius"/>
    </source>
</evidence>
<dbReference type="PeptideAtlas" id="B7ZA64"/>
<protein>
    <submittedName>
        <fullName evidence="2">cDNA, FLJ79078, highly similar to Mus musculus ADP-ribosylation factor-like 6 interacting protein 2</fullName>
    </submittedName>
</protein>
<dbReference type="EMBL" id="AK316179">
    <property type="protein sequence ID" value="BAH14550.1"/>
    <property type="molecule type" value="mRNA"/>
</dbReference>
<feature type="transmembrane region" description="Helical" evidence="1">
    <location>
        <begin position="12"/>
        <end position="40"/>
    </location>
</feature>
<accession>B7ZA64</accession>
<dbReference type="AlphaFoldDB" id="B7ZA64"/>
<keyword evidence="1" id="KW-1133">Transmembrane helix</keyword>
<reference evidence="2" key="1">
    <citation type="submission" date="2008-01" db="EMBL/GenBank/DDBJ databases">
        <title>NEDO human cDNA sequencing project.</title>
        <authorList>
            <person name="Wakamatsu A."/>
            <person name="Yamamoto J."/>
            <person name="Kimura K."/>
            <person name="Ishii S."/>
            <person name="Watanabe K."/>
            <person name="Sugiyama A."/>
            <person name="Murakawa K."/>
            <person name="Kaida T."/>
            <person name="Tsuchiya K."/>
            <person name="Fukuzumi Y."/>
            <person name="Kumagai A."/>
            <person name="Oishi Y."/>
            <person name="Yamamoto S."/>
            <person name="Ono Y."/>
            <person name="Komori Y."/>
            <person name="Yamazaki M."/>
            <person name="Kisu Y."/>
            <person name="Nishikawa T."/>
            <person name="Sugano S."/>
            <person name="Nomura N."/>
            <person name="Isogai T."/>
        </authorList>
    </citation>
    <scope>NUCLEOTIDE SEQUENCE</scope>
    <source>
        <tissue evidence="2">Lung</tissue>
    </source>
</reference>
<keyword evidence="1" id="KW-0812">Transmembrane</keyword>